<dbReference type="RefSeq" id="WP_268639756.1">
    <property type="nucleotide sequence ID" value="NZ_JAMDLZ010000058.1"/>
</dbReference>
<protein>
    <submittedName>
        <fullName evidence="1">Uncharacterized protein</fullName>
    </submittedName>
</protein>
<keyword evidence="2" id="KW-1185">Reference proteome</keyword>
<gene>
    <name evidence="1" type="ORF">M5W82_23595</name>
</gene>
<organism evidence="1 2">
    <name type="scientific">Lysinibacillus xylanilyticus</name>
    <dbReference type="NCBI Taxonomy" id="582475"/>
    <lineage>
        <taxon>Bacteria</taxon>
        <taxon>Bacillati</taxon>
        <taxon>Bacillota</taxon>
        <taxon>Bacilli</taxon>
        <taxon>Bacillales</taxon>
        <taxon>Bacillaceae</taxon>
        <taxon>Lysinibacillus</taxon>
    </lineage>
</organism>
<proteinExistence type="predicted"/>
<accession>A0ABT4EW07</accession>
<reference evidence="1 2" key="1">
    <citation type="submission" date="2022-05" db="EMBL/GenBank/DDBJ databases">
        <title>Genome Sequencing of Bee-Associated Microbes.</title>
        <authorList>
            <person name="Dunlap C."/>
        </authorList>
    </citation>
    <scope>NUCLEOTIDE SEQUENCE [LARGE SCALE GENOMIC DNA]</scope>
    <source>
        <strain evidence="1 2">NRRL BD-083</strain>
    </source>
</reference>
<evidence type="ECO:0000313" key="2">
    <source>
        <dbReference type="Proteomes" id="UP001527052"/>
    </source>
</evidence>
<dbReference type="EMBL" id="JAMDLZ010000058">
    <property type="protein sequence ID" value="MCY9549864.1"/>
    <property type="molecule type" value="Genomic_DNA"/>
</dbReference>
<sequence length="51" mass="5680">MSFVLIIMMTLGKRLALTKNGSLTVINEWQNDHWIASSFDGLGNRSQITVA</sequence>
<comment type="caution">
    <text evidence="1">The sequence shown here is derived from an EMBL/GenBank/DDBJ whole genome shotgun (WGS) entry which is preliminary data.</text>
</comment>
<evidence type="ECO:0000313" key="1">
    <source>
        <dbReference type="EMBL" id="MCY9549864.1"/>
    </source>
</evidence>
<name>A0ABT4EW07_9BACI</name>
<dbReference type="Proteomes" id="UP001527052">
    <property type="component" value="Unassembled WGS sequence"/>
</dbReference>